<feature type="region of interest" description="Disordered" evidence="8">
    <location>
        <begin position="120"/>
        <end position="143"/>
    </location>
</feature>
<keyword evidence="6" id="KW-0539">Nucleus</keyword>
<keyword evidence="5" id="KW-0804">Transcription</keyword>
<keyword evidence="4" id="KW-0238">DNA-binding</keyword>
<dbReference type="EMBL" id="JAVHJS010000011">
    <property type="protein sequence ID" value="KAK2843698.1"/>
    <property type="molecule type" value="Genomic_DNA"/>
</dbReference>
<evidence type="ECO:0000256" key="7">
    <source>
        <dbReference type="RuleBase" id="RU004020"/>
    </source>
</evidence>
<dbReference type="InterPro" id="IPR000232">
    <property type="entry name" value="HSF_DNA-bd"/>
</dbReference>
<sequence>MDVNRRNFPSKLWHLVNDPQICSICWDDSGEGILICQEAFKAEVLSTANKRMNKYFETKDFISFIRQLNLYGFRKVRPDYEISEWPVSTMHHFSNPNFKRANPELLVNLKRLTPSNKAKLVAGPEVSDQSRHSHSPMRNSPENSAVVAGMEVNEILHSVRINRRNFPSKLWHLVNDPRICSICWDDSGEGILICQEAFEAEVLSTSNKRMNKYFETKDFISFVRQLNLYGFRKVRPDSEISERRDSNMHHFSNPNFKRANPELLVNLKRLTPSNKAKLAAGPEVSDQSRRSYYPMWNSPENSAVVGTDLVEHQGTPYHLYSQQGKGSNTTPQTPQAFVTAHGDSRPEFCHFQMDFSWAHPSSQMLQISHGDSRSEFCHFQTDFPWAHPSSRMQQGLRCAVPDGNLGAFIPCYSQCRPDAPEYQCYMPGSLDSNMRCSQQEVASYTHCGFDPDYSFSHRQYTVQNPNWQSADAPDPRKTYMNLDTDEVEVEVQDLSVSHVRCTVQDPNWQTADDPDPRKSYMNPDFQSGK</sequence>
<feature type="region of interest" description="Disordered" evidence="8">
    <location>
        <begin position="505"/>
        <end position="529"/>
    </location>
</feature>
<evidence type="ECO:0000256" key="2">
    <source>
        <dbReference type="ARBA" id="ARBA00006403"/>
    </source>
</evidence>
<keyword evidence="3" id="KW-0805">Transcription regulation</keyword>
<evidence type="ECO:0000256" key="4">
    <source>
        <dbReference type="ARBA" id="ARBA00023125"/>
    </source>
</evidence>
<dbReference type="SMART" id="SM00415">
    <property type="entry name" value="HSF"/>
    <property type="match status" value="2"/>
</dbReference>
<comment type="similarity">
    <text evidence="2 7">Belongs to the HSF family.</text>
</comment>
<dbReference type="Gene3D" id="1.10.10.10">
    <property type="entry name" value="Winged helix-like DNA-binding domain superfamily/Winged helix DNA-binding domain"/>
    <property type="match status" value="2"/>
</dbReference>
<dbReference type="Proteomes" id="UP001187315">
    <property type="component" value="Unassembled WGS sequence"/>
</dbReference>
<feature type="domain" description="HSF-type DNA-binding" evidence="9">
    <location>
        <begin position="4"/>
        <end position="112"/>
    </location>
</feature>
<dbReference type="GO" id="GO:0003700">
    <property type="term" value="F:DNA-binding transcription factor activity"/>
    <property type="evidence" value="ECO:0007669"/>
    <property type="project" value="InterPro"/>
</dbReference>
<keyword evidence="11" id="KW-1185">Reference proteome</keyword>
<dbReference type="PANTHER" id="PTHR10015">
    <property type="entry name" value="HEAT SHOCK TRANSCRIPTION FACTOR"/>
    <property type="match status" value="1"/>
</dbReference>
<dbReference type="Pfam" id="PF00447">
    <property type="entry name" value="HSF_DNA-bind"/>
    <property type="match status" value="2"/>
</dbReference>
<evidence type="ECO:0000256" key="8">
    <source>
        <dbReference type="SAM" id="MobiDB-lite"/>
    </source>
</evidence>
<dbReference type="FunFam" id="1.10.10.10:FF:000349">
    <property type="entry name" value="Heat shock transcription factor, Y-linked"/>
    <property type="match status" value="2"/>
</dbReference>
<evidence type="ECO:0000313" key="11">
    <source>
        <dbReference type="Proteomes" id="UP001187315"/>
    </source>
</evidence>
<dbReference type="AlphaFoldDB" id="A0AA88MV09"/>
<comment type="subcellular location">
    <subcellularLocation>
        <location evidence="1">Nucleus</location>
    </subcellularLocation>
</comment>
<dbReference type="SUPFAM" id="SSF46785">
    <property type="entry name" value="Winged helix' DNA-binding domain"/>
    <property type="match status" value="2"/>
</dbReference>
<evidence type="ECO:0000256" key="5">
    <source>
        <dbReference type="ARBA" id="ARBA00023163"/>
    </source>
</evidence>
<dbReference type="InterPro" id="IPR036390">
    <property type="entry name" value="WH_DNA-bd_sf"/>
</dbReference>
<dbReference type="InterPro" id="IPR036388">
    <property type="entry name" value="WH-like_DNA-bd_sf"/>
</dbReference>
<dbReference type="GO" id="GO:0005634">
    <property type="term" value="C:nucleus"/>
    <property type="evidence" value="ECO:0007669"/>
    <property type="project" value="UniProtKB-SubCell"/>
</dbReference>
<comment type="caution">
    <text evidence="10">The sequence shown here is derived from an EMBL/GenBank/DDBJ whole genome shotgun (WGS) entry which is preliminary data.</text>
</comment>
<evidence type="ECO:0000256" key="1">
    <source>
        <dbReference type="ARBA" id="ARBA00004123"/>
    </source>
</evidence>
<organism evidence="10 11">
    <name type="scientific">Tachysurus vachellii</name>
    <name type="common">Darkbarbel catfish</name>
    <name type="synonym">Pelteobagrus vachellii</name>
    <dbReference type="NCBI Taxonomy" id="175792"/>
    <lineage>
        <taxon>Eukaryota</taxon>
        <taxon>Metazoa</taxon>
        <taxon>Chordata</taxon>
        <taxon>Craniata</taxon>
        <taxon>Vertebrata</taxon>
        <taxon>Euteleostomi</taxon>
        <taxon>Actinopterygii</taxon>
        <taxon>Neopterygii</taxon>
        <taxon>Teleostei</taxon>
        <taxon>Ostariophysi</taxon>
        <taxon>Siluriformes</taxon>
        <taxon>Bagridae</taxon>
        <taxon>Tachysurus</taxon>
    </lineage>
</organism>
<evidence type="ECO:0000256" key="6">
    <source>
        <dbReference type="ARBA" id="ARBA00023242"/>
    </source>
</evidence>
<dbReference type="GO" id="GO:0043565">
    <property type="term" value="F:sequence-specific DNA binding"/>
    <property type="evidence" value="ECO:0007669"/>
    <property type="project" value="InterPro"/>
</dbReference>
<evidence type="ECO:0000256" key="3">
    <source>
        <dbReference type="ARBA" id="ARBA00023015"/>
    </source>
</evidence>
<gene>
    <name evidence="10" type="ORF">Q7C36_011913</name>
</gene>
<protein>
    <recommendedName>
        <fullName evidence="9">HSF-type DNA-binding domain-containing protein</fullName>
    </recommendedName>
</protein>
<dbReference type="PANTHER" id="PTHR10015:SF278">
    <property type="entry name" value="HEAT SHOCK FACTOR PROTEIN 5"/>
    <property type="match status" value="1"/>
</dbReference>
<reference evidence="10" key="1">
    <citation type="submission" date="2023-08" db="EMBL/GenBank/DDBJ databases">
        <title>Pelteobagrus vachellii genome.</title>
        <authorList>
            <person name="Liu H."/>
        </authorList>
    </citation>
    <scope>NUCLEOTIDE SEQUENCE</scope>
    <source>
        <strain evidence="10">PRFRI_2022a</strain>
        <tissue evidence="10">Muscle</tissue>
    </source>
</reference>
<accession>A0AA88MV09</accession>
<proteinExistence type="inferred from homology"/>
<evidence type="ECO:0000313" key="10">
    <source>
        <dbReference type="EMBL" id="KAK2843698.1"/>
    </source>
</evidence>
<evidence type="ECO:0000259" key="9">
    <source>
        <dbReference type="SMART" id="SM00415"/>
    </source>
</evidence>
<name>A0AA88MV09_TACVA</name>
<feature type="domain" description="HSF-type DNA-binding" evidence="9">
    <location>
        <begin position="162"/>
        <end position="270"/>
    </location>
</feature>